<dbReference type="AlphaFoldDB" id="A0A9N8E7R4"/>
<proteinExistence type="predicted"/>
<feature type="compositionally biased region" description="Low complexity" evidence="1">
    <location>
        <begin position="141"/>
        <end position="153"/>
    </location>
</feature>
<evidence type="ECO:0000256" key="1">
    <source>
        <dbReference type="SAM" id="MobiDB-lite"/>
    </source>
</evidence>
<feature type="compositionally biased region" description="Basic residues" evidence="1">
    <location>
        <begin position="169"/>
        <end position="183"/>
    </location>
</feature>
<accession>A0A9N8E7R4</accession>
<sequence>MQHDDALEDTFWQSLSIDEEQLYDEAELDALEDMTRVSSQEFRFFVDGQRFKEEVSIESFGEEEQEELDGPRLQTQEEQPIPPKSLKSAEQPFSYMSFSPQESESQSFLVENNTDDSTWFQSLDGCSSSIVVLTDCEEDISTGSSNTNSSQSTLPTRPPPDDVGSVRSARSRSSSRVRKRSKIHITTTESGSGAKDNSRAPIKGSKGIPCDNSKSSNISPGRRRIPRPSTGGKKIPLSSRSSSSSYSSYRTTQSNSHRSRKTDRSSRNTSAPSSPKSQLSHLSFSSRTGKTTISSSGRDSIISRTSQQGTISTISGKESHFSESQEGINNKKKQLAVAMPRRVDSRLEEESLPATVLGKWQRQCESLWAPVIFGLWENFEGKDGNHDDDATLQTFDEELSYEDEGNVNVLVAVQATVLGTEFPEALEPPKSNIPYVWGNNFVGVVQPPRGYTVHSRKFPPGSRVASISAWSAAAHKPYIPCNSSHLLPVPPLDGLHLDSTDVAVVAAAYLPAFQALHHGQRHHRQDAYDQAAFEGQRILILSHGHHKSSTHQGLVDARVQAAVRLALWAGARDVHVTVVKVGNTKKNVFGNDYRVRLLDTPSEDWTPMLKRRINLVLDFTPGGFSFDRTESTLQIVEEVIAPKGRYVGFLGEDCSSHALDCREEGPLDHKKQSVLFEGLSFFQGKKDCKSNTFLPEARDINHAVQWTTICMKLKRASLFDFVYNWKQDRRLAERDFSFLLEVLAKRQIRPYISKILDVNDFPAINSSQHPRGSRSMSGAIVCEPWSQVKDIDDLSCCSDLS</sequence>
<gene>
    <name evidence="2" type="ORF">SEMRO_634_G179030.1</name>
</gene>
<protein>
    <submittedName>
        <fullName evidence="2">Dehydrogenase</fullName>
    </submittedName>
</protein>
<evidence type="ECO:0000313" key="2">
    <source>
        <dbReference type="EMBL" id="CAB9514141.1"/>
    </source>
</evidence>
<organism evidence="2 3">
    <name type="scientific">Seminavis robusta</name>
    <dbReference type="NCBI Taxonomy" id="568900"/>
    <lineage>
        <taxon>Eukaryota</taxon>
        <taxon>Sar</taxon>
        <taxon>Stramenopiles</taxon>
        <taxon>Ochrophyta</taxon>
        <taxon>Bacillariophyta</taxon>
        <taxon>Bacillariophyceae</taxon>
        <taxon>Bacillariophycidae</taxon>
        <taxon>Naviculales</taxon>
        <taxon>Naviculaceae</taxon>
        <taxon>Seminavis</taxon>
    </lineage>
</organism>
<name>A0A9N8E7R4_9STRA</name>
<feature type="compositionally biased region" description="Low complexity" evidence="1">
    <location>
        <begin position="227"/>
        <end position="256"/>
    </location>
</feature>
<feature type="compositionally biased region" description="Polar residues" evidence="1">
    <location>
        <begin position="267"/>
        <end position="290"/>
    </location>
</feature>
<feature type="compositionally biased region" description="Polar residues" evidence="1">
    <location>
        <begin position="307"/>
        <end position="316"/>
    </location>
</feature>
<reference evidence="2" key="1">
    <citation type="submission" date="2020-06" db="EMBL/GenBank/DDBJ databases">
        <authorList>
            <consortium name="Plant Systems Biology data submission"/>
        </authorList>
    </citation>
    <scope>NUCLEOTIDE SEQUENCE</scope>
    <source>
        <strain evidence="2">D6</strain>
    </source>
</reference>
<feature type="region of interest" description="Disordered" evidence="1">
    <location>
        <begin position="140"/>
        <end position="332"/>
    </location>
</feature>
<feature type="compositionally biased region" description="Low complexity" evidence="1">
    <location>
        <begin position="97"/>
        <end position="108"/>
    </location>
</feature>
<comment type="caution">
    <text evidence="2">The sequence shown here is derived from an EMBL/GenBank/DDBJ whole genome shotgun (WGS) entry which is preliminary data.</text>
</comment>
<dbReference type="Proteomes" id="UP001153069">
    <property type="component" value="Unassembled WGS sequence"/>
</dbReference>
<keyword evidence="3" id="KW-1185">Reference proteome</keyword>
<evidence type="ECO:0000313" key="3">
    <source>
        <dbReference type="Proteomes" id="UP001153069"/>
    </source>
</evidence>
<feature type="region of interest" description="Disordered" evidence="1">
    <location>
        <begin position="56"/>
        <end position="110"/>
    </location>
</feature>
<feature type="compositionally biased region" description="Low complexity" evidence="1">
    <location>
        <begin position="291"/>
        <end position="306"/>
    </location>
</feature>
<dbReference type="EMBL" id="CAICTM010000633">
    <property type="protein sequence ID" value="CAB9514141.1"/>
    <property type="molecule type" value="Genomic_DNA"/>
</dbReference>
<dbReference type="Gene3D" id="3.90.180.10">
    <property type="entry name" value="Medium-chain alcohol dehydrogenases, catalytic domain"/>
    <property type="match status" value="1"/>
</dbReference>